<dbReference type="InterPro" id="IPR029058">
    <property type="entry name" value="AB_hydrolase_fold"/>
</dbReference>
<evidence type="ECO:0000256" key="1">
    <source>
        <dbReference type="ARBA" id="ARBA00010088"/>
    </source>
</evidence>
<dbReference type="Pfam" id="PF08386">
    <property type="entry name" value="Abhydrolase_4"/>
    <property type="match status" value="1"/>
</dbReference>
<dbReference type="InterPro" id="IPR000073">
    <property type="entry name" value="AB_hydrolase_1"/>
</dbReference>
<feature type="signal peptide" evidence="5">
    <location>
        <begin position="1"/>
        <end position="20"/>
    </location>
</feature>
<keyword evidence="2 5" id="KW-0732">Signal</keyword>
<feature type="region of interest" description="Disordered" evidence="4">
    <location>
        <begin position="24"/>
        <end position="57"/>
    </location>
</feature>
<dbReference type="OrthoDB" id="3930934at2"/>
<dbReference type="Proteomes" id="UP000279336">
    <property type="component" value="Unassembled WGS sequence"/>
</dbReference>
<evidence type="ECO:0000313" key="10">
    <source>
        <dbReference type="Proteomes" id="UP000263928"/>
    </source>
</evidence>
<evidence type="ECO:0000256" key="4">
    <source>
        <dbReference type="SAM" id="MobiDB-lite"/>
    </source>
</evidence>
<dbReference type="AlphaFoldDB" id="A0A383S5J1"/>
<dbReference type="Gene3D" id="3.40.50.1820">
    <property type="entry name" value="alpha/beta hydrolase"/>
    <property type="match status" value="1"/>
</dbReference>
<name>A0A383S5J1_9ACTN</name>
<comment type="similarity">
    <text evidence="1">Belongs to the peptidase S33 family.</text>
</comment>
<evidence type="ECO:0000313" key="11">
    <source>
        <dbReference type="Proteomes" id="UP000279336"/>
    </source>
</evidence>
<sequence>MGASRPRLCSIVLACALLLAGCGGSPSPRSPSPTPSPGDSRQLPTPSATWEGLGTAPDRQRIDVVQPDVPGFTDAPSGRGLQRYADQRIDWGECAPLEDADADEQREAADDRCATVIAPLDWRDPDGQAITLALRMRPAAGGESDQYLFINPGGPGASAQDFVTYVETTGLEDYNIVGVDPRGSGESTPVVCGDLEQTDAFKVSDWSPDDQSETDALVAAARDFAAQCRRNSGALLDHISSIDTAHDMDLVRALLGQDELNWYGVSYGTWLGAVYAELYPEHVGRMVLDSAVNVTDRDSVRQADGFEQALGAFAQWCGDDTACRLGDSRSEVLGTISSFLDGLDSQPLAVGERELTQSLAVNGILLFLYQDSSAYTDLSQAIMLARSGSGAYLLRVADAMTGRSDEGYAQLTYSFPAIGCADATDDGVQQAISDWRSDDFASTPVLGRALGLELSCPTWAARPAPQIKITAARAPTILIVSNTGDSATPHEYAHWMRQQMPTTVLVSRESEGHGAFGRGSSCLDGAVTAFLNDGTVPRDGLVCTD</sequence>
<dbReference type="Pfam" id="PF00561">
    <property type="entry name" value="Abhydrolase_1"/>
    <property type="match status" value="1"/>
</dbReference>
<dbReference type="InterPro" id="IPR051601">
    <property type="entry name" value="Serine_prot/Carboxylest_S33"/>
</dbReference>
<reference evidence="10" key="2">
    <citation type="submission" date="2018-08" db="EMBL/GenBank/DDBJ databases">
        <authorList>
            <person name="Hornung B."/>
        </authorList>
    </citation>
    <scope>NUCLEOTIDE SEQUENCE [LARGE SCALE GENOMIC DNA]</scope>
</reference>
<dbReference type="RefSeq" id="WP_119161606.1">
    <property type="nucleotide sequence ID" value="NZ_LR134442.1"/>
</dbReference>
<evidence type="ECO:0000313" key="9">
    <source>
        <dbReference type="EMBL" id="SYZ33248.1"/>
    </source>
</evidence>
<dbReference type="PANTHER" id="PTHR43248:SF29">
    <property type="entry name" value="TRIPEPTIDYL AMINOPEPTIDASE"/>
    <property type="match status" value="1"/>
</dbReference>
<evidence type="ECO:0000256" key="5">
    <source>
        <dbReference type="SAM" id="SignalP"/>
    </source>
</evidence>
<keyword evidence="3 9" id="KW-0378">Hydrolase</keyword>
<dbReference type="PANTHER" id="PTHR43248">
    <property type="entry name" value="2-SUCCINYL-6-HYDROXY-2,4-CYCLOHEXADIENE-1-CARBOXYLATE SYNTHASE"/>
    <property type="match status" value="1"/>
</dbReference>
<organism evidence="9 10">
    <name type="scientific">Propionibacterium australiense</name>
    <dbReference type="NCBI Taxonomy" id="119981"/>
    <lineage>
        <taxon>Bacteria</taxon>
        <taxon>Bacillati</taxon>
        <taxon>Actinomycetota</taxon>
        <taxon>Actinomycetes</taxon>
        <taxon>Propionibacteriales</taxon>
        <taxon>Propionibacteriaceae</taxon>
        <taxon>Propionibacterium</taxon>
    </lineage>
</organism>
<dbReference type="Proteomes" id="UP000263928">
    <property type="component" value="Unassembled WGS sequence"/>
</dbReference>
<dbReference type="GO" id="GO:0016787">
    <property type="term" value="F:hydrolase activity"/>
    <property type="evidence" value="ECO:0007669"/>
    <property type="project" value="UniProtKB-KW"/>
</dbReference>
<dbReference type="EMBL" id="UNQJ01000006">
    <property type="protein sequence ID" value="SYZ33248.1"/>
    <property type="molecule type" value="Genomic_DNA"/>
</dbReference>
<evidence type="ECO:0000256" key="2">
    <source>
        <dbReference type="ARBA" id="ARBA00022729"/>
    </source>
</evidence>
<reference evidence="9" key="1">
    <citation type="submission" date="2018-08" db="EMBL/GenBank/DDBJ databases">
        <authorList>
            <person name="Ferrada E.E."/>
            <person name="Latorre B.A."/>
        </authorList>
    </citation>
    <scope>NUCLEOTIDE SEQUENCE [LARGE SCALE GENOMIC DNA]</scope>
    <source>
        <strain evidence="9">Propionibacterium_australiense1</strain>
    </source>
</reference>
<keyword evidence="10" id="KW-1185">Reference proteome</keyword>
<dbReference type="SUPFAM" id="SSF53474">
    <property type="entry name" value="alpha/beta-Hydrolases"/>
    <property type="match status" value="1"/>
</dbReference>
<feature type="chain" id="PRO_5038230967" evidence="5">
    <location>
        <begin position="21"/>
        <end position="545"/>
    </location>
</feature>
<dbReference type="EMBL" id="RCIW01000008">
    <property type="protein sequence ID" value="RLP10178.1"/>
    <property type="molecule type" value="Genomic_DNA"/>
</dbReference>
<reference evidence="8 11" key="3">
    <citation type="submission" date="2018-10" db="EMBL/GenBank/DDBJ databases">
        <title>Propionibacterium australiense Genome Sequencing and Assembly.</title>
        <authorList>
            <person name="Bernier A.-M."/>
            <person name="Bernard K."/>
        </authorList>
    </citation>
    <scope>NUCLEOTIDE SEQUENCE [LARGE SCALE GENOMIC DNA]</scope>
    <source>
        <strain evidence="8 11">NML98A078</strain>
    </source>
</reference>
<evidence type="ECO:0000256" key="3">
    <source>
        <dbReference type="ARBA" id="ARBA00022801"/>
    </source>
</evidence>
<dbReference type="PROSITE" id="PS51257">
    <property type="entry name" value="PROKAR_LIPOPROTEIN"/>
    <property type="match status" value="1"/>
</dbReference>
<protein>
    <submittedName>
        <fullName evidence="8">Alpha/beta fold hydrolase</fullName>
    </submittedName>
    <submittedName>
        <fullName evidence="9">Alpha/beta hydrolase fold-1</fullName>
    </submittedName>
</protein>
<evidence type="ECO:0000313" key="8">
    <source>
        <dbReference type="EMBL" id="RLP10178.1"/>
    </source>
</evidence>
<feature type="domain" description="AB hydrolase-1" evidence="6">
    <location>
        <begin position="149"/>
        <end position="375"/>
    </location>
</feature>
<accession>A0A383S5J1</accession>
<evidence type="ECO:0000259" key="6">
    <source>
        <dbReference type="Pfam" id="PF00561"/>
    </source>
</evidence>
<dbReference type="InterPro" id="IPR013595">
    <property type="entry name" value="Pept_S33_TAP-like_C"/>
</dbReference>
<proteinExistence type="inferred from homology"/>
<evidence type="ECO:0000259" key="7">
    <source>
        <dbReference type="Pfam" id="PF08386"/>
    </source>
</evidence>
<feature type="domain" description="Peptidase S33 tripeptidyl aminopeptidase-like C-terminal" evidence="7">
    <location>
        <begin position="446"/>
        <end position="543"/>
    </location>
</feature>
<gene>
    <name evidence="8" type="ORF">D7U36_06295</name>
    <name evidence="9" type="ORF">PROPAUS_1166</name>
</gene>